<evidence type="ECO:0000256" key="1">
    <source>
        <dbReference type="SAM" id="Phobius"/>
    </source>
</evidence>
<dbReference type="EMBL" id="JARRAG010000002">
    <property type="protein sequence ID" value="MDG3007565.1"/>
    <property type="molecule type" value="Genomic_DNA"/>
</dbReference>
<comment type="caution">
    <text evidence="2">The sequence shown here is derived from an EMBL/GenBank/DDBJ whole genome shotgun (WGS) entry which is preliminary data.</text>
</comment>
<proteinExistence type="predicted"/>
<dbReference type="RefSeq" id="WP_277863843.1">
    <property type="nucleotide sequence ID" value="NZ_JARRAG010000002.1"/>
</dbReference>
<feature type="transmembrane region" description="Helical" evidence="1">
    <location>
        <begin position="68"/>
        <end position="86"/>
    </location>
</feature>
<protein>
    <submittedName>
        <fullName evidence="2">Uncharacterized protein</fullName>
    </submittedName>
</protein>
<feature type="transmembrane region" description="Helical" evidence="1">
    <location>
        <begin position="106"/>
        <end position="125"/>
    </location>
</feature>
<keyword evidence="1" id="KW-0472">Membrane</keyword>
<keyword evidence="1" id="KW-0812">Transmembrane</keyword>
<name>A0ABT6FJ39_9BACT</name>
<accession>A0ABT6FJ39</accession>
<evidence type="ECO:0000313" key="2">
    <source>
        <dbReference type="EMBL" id="MDG3007565.1"/>
    </source>
</evidence>
<keyword evidence="1" id="KW-1133">Transmembrane helix</keyword>
<sequence length="185" mass="20474">MPEVTTAAPIPADAPAWAAVLRRATDYLVCDFGGGPRPWKFAWVIDFQKAGTFPFLGLLIAWHHNTSAAAWIYLAMHGGYGLVWLIKDLAFPDAAWQRRITIGGGVNAFLGVLGWYWAFGWLLISGTSRPTYPLPDHAWFCLCISLCLVGSAIMVAADAPLEDCSLRRQPREAEGLPSCRRGRWR</sequence>
<evidence type="ECO:0000313" key="3">
    <source>
        <dbReference type="Proteomes" id="UP001216907"/>
    </source>
</evidence>
<gene>
    <name evidence="2" type="ORF">PZE19_27700</name>
</gene>
<organism evidence="2 3">
    <name type="scientific">Paludisphaera mucosa</name>
    <dbReference type="NCBI Taxonomy" id="3030827"/>
    <lineage>
        <taxon>Bacteria</taxon>
        <taxon>Pseudomonadati</taxon>
        <taxon>Planctomycetota</taxon>
        <taxon>Planctomycetia</taxon>
        <taxon>Isosphaerales</taxon>
        <taxon>Isosphaeraceae</taxon>
        <taxon>Paludisphaera</taxon>
    </lineage>
</organism>
<dbReference type="Proteomes" id="UP001216907">
    <property type="component" value="Unassembled WGS sequence"/>
</dbReference>
<keyword evidence="3" id="KW-1185">Reference proteome</keyword>
<feature type="transmembrane region" description="Helical" evidence="1">
    <location>
        <begin position="137"/>
        <end position="161"/>
    </location>
</feature>
<reference evidence="2 3" key="1">
    <citation type="submission" date="2023-03" db="EMBL/GenBank/DDBJ databases">
        <title>Paludisphaera mucosa sp. nov. a novel planctomycete from northern fen.</title>
        <authorList>
            <person name="Ivanova A."/>
        </authorList>
    </citation>
    <scope>NUCLEOTIDE SEQUENCE [LARGE SCALE GENOMIC DNA]</scope>
    <source>
        <strain evidence="2 3">Pla2</strain>
    </source>
</reference>